<evidence type="ECO:0000256" key="7">
    <source>
        <dbReference type="ARBA" id="ARBA00023180"/>
    </source>
</evidence>
<protein>
    <recommendedName>
        <fullName evidence="9">TGF-beta propeptide domain-containing protein</fullName>
    </recommendedName>
</protein>
<evidence type="ECO:0000256" key="5">
    <source>
        <dbReference type="ARBA" id="ARBA00023030"/>
    </source>
</evidence>
<gene>
    <name evidence="10" type="ORF">CHS0354_034236</name>
</gene>
<evidence type="ECO:0000259" key="9">
    <source>
        <dbReference type="Pfam" id="PF00688"/>
    </source>
</evidence>
<name>A0AAE0SV38_9BIVA</name>
<comment type="caution">
    <text evidence="10">The sequence shown here is derived from an EMBL/GenBank/DDBJ whole genome shotgun (WGS) entry which is preliminary data.</text>
</comment>
<keyword evidence="7" id="KW-0325">Glycoprotein</keyword>
<keyword evidence="3" id="KW-0964">Secreted</keyword>
<feature type="compositionally biased region" description="Basic and acidic residues" evidence="8">
    <location>
        <begin position="158"/>
        <end position="172"/>
    </location>
</feature>
<comment type="similarity">
    <text evidence="2">Belongs to the TGF-beta family.</text>
</comment>
<reference evidence="10" key="3">
    <citation type="submission" date="2023-05" db="EMBL/GenBank/DDBJ databases">
        <authorList>
            <person name="Smith C.H."/>
        </authorList>
    </citation>
    <scope>NUCLEOTIDE SEQUENCE</scope>
    <source>
        <strain evidence="10">CHS0354</strain>
        <tissue evidence="10">Mantle</tissue>
    </source>
</reference>
<dbReference type="EMBL" id="JAEAOA010002002">
    <property type="protein sequence ID" value="KAK3598255.1"/>
    <property type="molecule type" value="Genomic_DNA"/>
</dbReference>
<keyword evidence="4" id="KW-0732">Signal</keyword>
<sequence length="222" mass="25734">MVMFWSCPYGITNGNGYLIQDSDRVVYFNFSVVSPGHTLDKAELKLYKEEPTRQMKSKCRIEIFRLRRGNDTEDTILEPETNLTVSVDYEGWLSIKITDAANYWNRNRNENFGLYVKTIDVETGQEIDLNKSGIRGFDGPKDKQPFMIAFVNKQDGVDVQHTRSGRRAERSTNNEPENEDCQRHPLYINFTALGWHSHVQTPLYISSTGRFQKDSCHSNFFE</sequence>
<feature type="region of interest" description="Disordered" evidence="8">
    <location>
        <begin position="158"/>
        <end position="181"/>
    </location>
</feature>
<comment type="subcellular location">
    <subcellularLocation>
        <location evidence="1">Secreted</location>
    </subcellularLocation>
</comment>
<feature type="domain" description="TGF-beta propeptide" evidence="9">
    <location>
        <begin position="24"/>
        <end position="150"/>
    </location>
</feature>
<evidence type="ECO:0000256" key="3">
    <source>
        <dbReference type="ARBA" id="ARBA00022525"/>
    </source>
</evidence>
<evidence type="ECO:0000256" key="1">
    <source>
        <dbReference type="ARBA" id="ARBA00004613"/>
    </source>
</evidence>
<dbReference type="PANTHER" id="PTHR11848">
    <property type="entry name" value="TGF-BETA FAMILY"/>
    <property type="match status" value="1"/>
</dbReference>
<dbReference type="GO" id="GO:0005615">
    <property type="term" value="C:extracellular space"/>
    <property type="evidence" value="ECO:0007669"/>
    <property type="project" value="TreeGrafter"/>
</dbReference>
<dbReference type="Proteomes" id="UP001195483">
    <property type="component" value="Unassembled WGS sequence"/>
</dbReference>
<evidence type="ECO:0000256" key="2">
    <source>
        <dbReference type="ARBA" id="ARBA00006656"/>
    </source>
</evidence>
<evidence type="ECO:0000256" key="8">
    <source>
        <dbReference type="SAM" id="MobiDB-lite"/>
    </source>
</evidence>
<reference evidence="10" key="2">
    <citation type="journal article" date="2021" name="Genome Biol. Evol.">
        <title>Developing a high-quality reference genome for a parasitic bivalve with doubly uniparental inheritance (Bivalvia: Unionida).</title>
        <authorList>
            <person name="Smith C.H."/>
        </authorList>
    </citation>
    <scope>NUCLEOTIDE SEQUENCE</scope>
    <source>
        <strain evidence="10">CHS0354</strain>
        <tissue evidence="10">Mantle</tissue>
    </source>
</reference>
<evidence type="ECO:0000256" key="6">
    <source>
        <dbReference type="ARBA" id="ARBA00023157"/>
    </source>
</evidence>
<evidence type="ECO:0000256" key="4">
    <source>
        <dbReference type="ARBA" id="ARBA00022729"/>
    </source>
</evidence>
<dbReference type="InterPro" id="IPR015615">
    <property type="entry name" value="TGF-beta-rel"/>
</dbReference>
<dbReference type="Gene3D" id="2.60.120.970">
    <property type="match status" value="1"/>
</dbReference>
<dbReference type="AlphaFoldDB" id="A0AAE0SV38"/>
<accession>A0AAE0SV38</accession>
<reference evidence="10" key="1">
    <citation type="journal article" date="2021" name="Genome Biol. Evol.">
        <title>A High-Quality Reference Genome for a Parasitic Bivalve with Doubly Uniparental Inheritance (Bivalvia: Unionida).</title>
        <authorList>
            <person name="Smith C.H."/>
        </authorList>
    </citation>
    <scope>NUCLEOTIDE SEQUENCE</scope>
    <source>
        <strain evidence="10">CHS0354</strain>
    </source>
</reference>
<dbReference type="Pfam" id="PF00688">
    <property type="entry name" value="TGFb_propeptide"/>
    <property type="match status" value="1"/>
</dbReference>
<dbReference type="InterPro" id="IPR001111">
    <property type="entry name" value="TGF-b_propeptide"/>
</dbReference>
<evidence type="ECO:0000313" key="10">
    <source>
        <dbReference type="EMBL" id="KAK3598255.1"/>
    </source>
</evidence>
<keyword evidence="5" id="KW-0339">Growth factor</keyword>
<dbReference type="GO" id="GO:0005125">
    <property type="term" value="F:cytokine activity"/>
    <property type="evidence" value="ECO:0007669"/>
    <property type="project" value="TreeGrafter"/>
</dbReference>
<evidence type="ECO:0000313" key="11">
    <source>
        <dbReference type="Proteomes" id="UP001195483"/>
    </source>
</evidence>
<organism evidence="10 11">
    <name type="scientific">Potamilus streckersoni</name>
    <dbReference type="NCBI Taxonomy" id="2493646"/>
    <lineage>
        <taxon>Eukaryota</taxon>
        <taxon>Metazoa</taxon>
        <taxon>Spiralia</taxon>
        <taxon>Lophotrochozoa</taxon>
        <taxon>Mollusca</taxon>
        <taxon>Bivalvia</taxon>
        <taxon>Autobranchia</taxon>
        <taxon>Heteroconchia</taxon>
        <taxon>Palaeoheterodonta</taxon>
        <taxon>Unionida</taxon>
        <taxon>Unionoidea</taxon>
        <taxon>Unionidae</taxon>
        <taxon>Ambleminae</taxon>
        <taxon>Lampsilini</taxon>
        <taxon>Potamilus</taxon>
    </lineage>
</organism>
<keyword evidence="6" id="KW-1015">Disulfide bond</keyword>
<dbReference type="GO" id="GO:0008083">
    <property type="term" value="F:growth factor activity"/>
    <property type="evidence" value="ECO:0007669"/>
    <property type="project" value="UniProtKB-KW"/>
</dbReference>
<keyword evidence="11" id="KW-1185">Reference proteome</keyword>
<proteinExistence type="inferred from homology"/>
<dbReference type="PANTHER" id="PTHR11848:SF310">
    <property type="entry name" value="PROTEIN 60A-RELATED"/>
    <property type="match status" value="1"/>
</dbReference>